<evidence type="ECO:0000256" key="7">
    <source>
        <dbReference type="ARBA" id="ARBA00022692"/>
    </source>
</evidence>
<keyword evidence="14 17" id="KW-0496">Mitochondrion</keyword>
<keyword evidence="10 17" id="KW-0249">Electron transport</keyword>
<comment type="subcellular location">
    <subcellularLocation>
        <location evidence="1 17">Mitochondrion inner membrane</location>
        <topology evidence="1 17">Multi-pass membrane protein</topology>
    </subcellularLocation>
</comment>
<comment type="similarity">
    <text evidence="2 17">Belongs to the complex I subunit 2 family.</text>
</comment>
<evidence type="ECO:0000256" key="3">
    <source>
        <dbReference type="ARBA" id="ARBA00012944"/>
    </source>
</evidence>
<dbReference type="InterPro" id="IPR003917">
    <property type="entry name" value="NADH_UbQ_OxRdtase_chain2"/>
</dbReference>
<feature type="transmembrane region" description="Helical" evidence="17">
    <location>
        <begin position="187"/>
        <end position="206"/>
    </location>
</feature>
<feature type="transmembrane region" description="Helical" evidence="17">
    <location>
        <begin position="212"/>
        <end position="231"/>
    </location>
</feature>
<evidence type="ECO:0000256" key="14">
    <source>
        <dbReference type="ARBA" id="ARBA00023128"/>
    </source>
</evidence>
<keyword evidence="12 17" id="KW-0520">NAD</keyword>
<feature type="transmembrane region" description="Helical" evidence="17">
    <location>
        <begin position="26"/>
        <end position="47"/>
    </location>
</feature>
<evidence type="ECO:0000256" key="6">
    <source>
        <dbReference type="ARBA" id="ARBA00022660"/>
    </source>
</evidence>
<keyword evidence="9 17" id="KW-1278">Translocase</keyword>
<evidence type="ECO:0000313" key="19">
    <source>
        <dbReference type="EMBL" id="WNR57063.1"/>
    </source>
</evidence>
<sequence length="357" mass="40167">MLSILPFGFLFMMVLGFGTLLSLSSVHWLGIWAGLEINLIGFIPILVYKKEAASSESAVKYFVAQAIGSSLLILGSLVGFSPSFSWNFADLLLHDQYILSLSVVIMALILKMGAFPLHYWLPSVMAGLQWMPCLILVTWQKVAPIFLMVSFFEVHYMFWLSMMVALVGAGSSMTGGVGGIGQTQIRVLLAYSSIGHLGWIMFSAMVSELVTSMYFFIYIVISISIFFNLWIVDMKNMYNMKSFMQKSNISIVNILVLLISLGGLPPLLGFVSKMIVIAGSVSHNFLFMLSFLVLGALMSLFYYLSLFFSLYLGYSSILKTKFYYNELWLNINNSFILVTNFLGVFVIIWLFFEGLFW</sequence>
<reference evidence="19" key="1">
    <citation type="journal article" date="2023" name="Genes (Basel)">
        <title>Comparative Mitogenome Analysis of Two Native Apple Snail Species (Ampullariidae, Pomacea) from Peruvian Amazon.</title>
        <authorList>
            <person name="Mendivil A."/>
            <person name="Ramirez R."/>
            <person name="Morin J."/>
            <person name="Ramirez J.L."/>
            <person name="Siccha-Ramirez R."/>
            <person name="Britzke R."/>
            <person name="Rivera F."/>
            <person name="Ampuero A."/>
            <person name="Oliveros N."/>
            <person name="Congrains C."/>
        </authorList>
    </citation>
    <scope>NUCLEOTIDE SEQUENCE</scope>
    <source>
        <strain evidence="19">Z23HYP</strain>
    </source>
</reference>
<dbReference type="GO" id="GO:0008137">
    <property type="term" value="F:NADH dehydrogenase (ubiquinone) activity"/>
    <property type="evidence" value="ECO:0007669"/>
    <property type="project" value="UniProtKB-EC"/>
</dbReference>
<name>A0AA96RQL6_9CAEN</name>
<comment type="catalytic activity">
    <reaction evidence="16 17">
        <text>a ubiquinone + NADH + 5 H(+)(in) = a ubiquinol + NAD(+) + 4 H(+)(out)</text>
        <dbReference type="Rhea" id="RHEA:29091"/>
        <dbReference type="Rhea" id="RHEA-COMP:9565"/>
        <dbReference type="Rhea" id="RHEA-COMP:9566"/>
        <dbReference type="ChEBI" id="CHEBI:15378"/>
        <dbReference type="ChEBI" id="CHEBI:16389"/>
        <dbReference type="ChEBI" id="CHEBI:17976"/>
        <dbReference type="ChEBI" id="CHEBI:57540"/>
        <dbReference type="ChEBI" id="CHEBI:57945"/>
        <dbReference type="EC" id="7.1.1.2"/>
    </reaction>
</comment>
<evidence type="ECO:0000259" key="18">
    <source>
        <dbReference type="Pfam" id="PF00361"/>
    </source>
</evidence>
<dbReference type="CTD" id="4536"/>
<dbReference type="InterPro" id="IPR001750">
    <property type="entry name" value="ND/Mrp_TM"/>
</dbReference>
<dbReference type="PANTHER" id="PTHR46552:SF1">
    <property type="entry name" value="NADH-UBIQUINONE OXIDOREDUCTASE CHAIN 2"/>
    <property type="match status" value="1"/>
</dbReference>
<feature type="transmembrane region" description="Helical" evidence="17">
    <location>
        <begin position="133"/>
        <end position="152"/>
    </location>
</feature>
<dbReference type="EMBL" id="OR253803">
    <property type="protein sequence ID" value="WNR57063.1"/>
    <property type="molecule type" value="Genomic_DNA"/>
</dbReference>
<keyword evidence="6 17" id="KW-0679">Respiratory chain</keyword>
<evidence type="ECO:0000256" key="10">
    <source>
        <dbReference type="ARBA" id="ARBA00022982"/>
    </source>
</evidence>
<dbReference type="AlphaFoldDB" id="A0AA96RQL6"/>
<feature type="transmembrane region" description="Helical" evidence="17">
    <location>
        <begin position="285"/>
        <end position="314"/>
    </location>
</feature>
<keyword evidence="5" id="KW-0813">Transport</keyword>
<evidence type="ECO:0000256" key="9">
    <source>
        <dbReference type="ARBA" id="ARBA00022967"/>
    </source>
</evidence>
<dbReference type="GO" id="GO:0006120">
    <property type="term" value="P:mitochondrial electron transport, NADH to ubiquinone"/>
    <property type="evidence" value="ECO:0007669"/>
    <property type="project" value="InterPro"/>
</dbReference>
<keyword evidence="8 17" id="KW-0999">Mitochondrion inner membrane</keyword>
<evidence type="ECO:0000256" key="2">
    <source>
        <dbReference type="ARBA" id="ARBA00007012"/>
    </source>
</evidence>
<evidence type="ECO:0000256" key="8">
    <source>
        <dbReference type="ARBA" id="ARBA00022792"/>
    </source>
</evidence>
<evidence type="ECO:0000256" key="15">
    <source>
        <dbReference type="ARBA" id="ARBA00023136"/>
    </source>
</evidence>
<comment type="function">
    <text evidence="17">Core subunit of the mitochondrial membrane respiratory chain NADH dehydrogenase (Complex I) which catalyzes electron transfer from NADH through the respiratory chain, using ubiquinone as an electron acceptor. Essential for the catalytic activity and assembly of complex I.</text>
</comment>
<dbReference type="Pfam" id="PF00361">
    <property type="entry name" value="Proton_antipo_M"/>
    <property type="match status" value="1"/>
</dbReference>
<evidence type="ECO:0000256" key="13">
    <source>
        <dbReference type="ARBA" id="ARBA00023075"/>
    </source>
</evidence>
<geneLocation type="mitochondrion" evidence="19"/>
<dbReference type="EC" id="7.1.1.2" evidence="3 17"/>
<proteinExistence type="inferred from homology"/>
<dbReference type="RefSeq" id="YP_010974610.1">
    <property type="nucleotide sequence ID" value="NC_084053.1"/>
</dbReference>
<evidence type="ECO:0000256" key="17">
    <source>
        <dbReference type="RuleBase" id="RU003403"/>
    </source>
</evidence>
<dbReference type="PANTHER" id="PTHR46552">
    <property type="entry name" value="NADH-UBIQUINONE OXIDOREDUCTASE CHAIN 2"/>
    <property type="match status" value="1"/>
</dbReference>
<evidence type="ECO:0000256" key="4">
    <source>
        <dbReference type="ARBA" id="ARBA00021008"/>
    </source>
</evidence>
<feature type="transmembrane region" description="Helical" evidence="17">
    <location>
        <begin position="158"/>
        <end position="180"/>
    </location>
</feature>
<dbReference type="GO" id="GO:0005743">
    <property type="term" value="C:mitochondrial inner membrane"/>
    <property type="evidence" value="ECO:0007669"/>
    <property type="project" value="UniProtKB-SubCell"/>
</dbReference>
<feature type="transmembrane region" description="Helical" evidence="17">
    <location>
        <begin position="335"/>
        <end position="352"/>
    </location>
</feature>
<accession>A0AA96RQL6</accession>
<feature type="transmembrane region" description="Helical" evidence="17">
    <location>
        <begin position="98"/>
        <end position="121"/>
    </location>
</feature>
<gene>
    <name evidence="19" type="primary">ND2</name>
</gene>
<dbReference type="InterPro" id="IPR050175">
    <property type="entry name" value="Complex_I_Subunit_2"/>
</dbReference>
<evidence type="ECO:0000256" key="1">
    <source>
        <dbReference type="ARBA" id="ARBA00004448"/>
    </source>
</evidence>
<feature type="transmembrane region" description="Helical" evidence="17">
    <location>
        <begin position="252"/>
        <end position="279"/>
    </location>
</feature>
<dbReference type="PRINTS" id="PR01436">
    <property type="entry name" value="NADHDHGNASE2"/>
</dbReference>
<feature type="transmembrane region" description="Helical" evidence="17">
    <location>
        <begin position="59"/>
        <end position="78"/>
    </location>
</feature>
<dbReference type="GeneID" id="86112029"/>
<evidence type="ECO:0000256" key="11">
    <source>
        <dbReference type="ARBA" id="ARBA00022989"/>
    </source>
</evidence>
<evidence type="ECO:0000256" key="5">
    <source>
        <dbReference type="ARBA" id="ARBA00022448"/>
    </source>
</evidence>
<evidence type="ECO:0000256" key="12">
    <source>
        <dbReference type="ARBA" id="ARBA00023027"/>
    </source>
</evidence>
<organism evidence="19">
    <name type="scientific">Pomacea aulanieri</name>
    <dbReference type="NCBI Taxonomy" id="2842512"/>
    <lineage>
        <taxon>Eukaryota</taxon>
        <taxon>Metazoa</taxon>
        <taxon>Spiralia</taxon>
        <taxon>Lophotrochozoa</taxon>
        <taxon>Mollusca</taxon>
        <taxon>Gastropoda</taxon>
        <taxon>Caenogastropoda</taxon>
        <taxon>Architaenioglossa</taxon>
        <taxon>Ampullarioidea</taxon>
        <taxon>Ampullariidae</taxon>
        <taxon>Pomacea</taxon>
    </lineage>
</organism>
<keyword evidence="15 17" id="KW-0472">Membrane</keyword>
<protein>
    <recommendedName>
        <fullName evidence="4 17">NADH-ubiquinone oxidoreductase chain 2</fullName>
        <ecNumber evidence="3 17">7.1.1.2</ecNumber>
    </recommendedName>
</protein>
<keyword evidence="11 17" id="KW-1133">Transmembrane helix</keyword>
<feature type="domain" description="NADH:quinone oxidoreductase/Mrp antiporter transmembrane" evidence="18">
    <location>
        <begin position="26"/>
        <end position="298"/>
    </location>
</feature>
<keyword evidence="7 17" id="KW-0812">Transmembrane</keyword>
<evidence type="ECO:0000256" key="16">
    <source>
        <dbReference type="ARBA" id="ARBA00049551"/>
    </source>
</evidence>
<keyword evidence="13 17" id="KW-0830">Ubiquinone</keyword>
<reference evidence="19" key="2">
    <citation type="submission" date="2023-07" db="EMBL/GenBank/DDBJ databases">
        <authorList>
            <person name="Mendivil A."/>
            <person name="Ramirez R."/>
            <person name="Morin J."/>
            <person name="Ramirez J.L."/>
            <person name="Siccha-Ramirez R."/>
            <person name="Britzke R."/>
            <person name="Rivera F."/>
            <person name="Ampuero A."/>
            <person name="Oliveros N."/>
            <person name="Congrains C."/>
        </authorList>
    </citation>
    <scope>NUCLEOTIDE SEQUENCE</scope>
    <source>
        <strain evidence="19">Z23HYP</strain>
    </source>
</reference>